<reference evidence="2" key="1">
    <citation type="submission" date="2020-04" db="EMBL/GenBank/DDBJ databases">
        <authorList>
            <person name="Alioto T."/>
            <person name="Alioto T."/>
            <person name="Gomez Garrido J."/>
        </authorList>
    </citation>
    <scope>NUCLEOTIDE SEQUENCE</scope>
    <source>
        <strain evidence="2">A484AB</strain>
    </source>
</reference>
<dbReference type="OrthoDB" id="6010665at2759"/>
<evidence type="ECO:0000256" key="1">
    <source>
        <dbReference type="SAM" id="MobiDB-lite"/>
    </source>
</evidence>
<sequence>MLVVPQLSWPILFGENHLHSTKALVDHAVPSIGFRHPSMQFMIKCSLENPQQAFQNSTPRPHAGVTCQLTGGSSVGTHKSKPTMLHRDDITAFINSRTTRARTTPARTTPARTTRARTTPARTTPVRTREQHQREQHQREQHQREQHQREQHQQEQEHHQQKQLQEARKIIARLGKLRGIVTKCPYLSLEGGAAGGTYYLKLDMNIFSQVFTIPI</sequence>
<organism evidence="2 3">
    <name type="scientific">Paramuricea clavata</name>
    <name type="common">Red gorgonian</name>
    <name type="synonym">Violescent sea-whip</name>
    <dbReference type="NCBI Taxonomy" id="317549"/>
    <lineage>
        <taxon>Eukaryota</taxon>
        <taxon>Metazoa</taxon>
        <taxon>Cnidaria</taxon>
        <taxon>Anthozoa</taxon>
        <taxon>Octocorallia</taxon>
        <taxon>Malacalcyonacea</taxon>
        <taxon>Plexauridae</taxon>
        <taxon>Paramuricea</taxon>
    </lineage>
</organism>
<evidence type="ECO:0000313" key="3">
    <source>
        <dbReference type="Proteomes" id="UP001152795"/>
    </source>
</evidence>
<comment type="caution">
    <text evidence="2">The sequence shown here is derived from an EMBL/GenBank/DDBJ whole genome shotgun (WGS) entry which is preliminary data.</text>
</comment>
<feature type="compositionally biased region" description="Low complexity" evidence="1">
    <location>
        <begin position="97"/>
        <end position="126"/>
    </location>
</feature>
<evidence type="ECO:0000313" key="2">
    <source>
        <dbReference type="EMBL" id="CAB3996860.1"/>
    </source>
</evidence>
<dbReference type="Proteomes" id="UP001152795">
    <property type="component" value="Unassembled WGS sequence"/>
</dbReference>
<protein>
    <submittedName>
        <fullName evidence="2">Uncharacterized protein</fullName>
    </submittedName>
</protein>
<name>A0A6S7HMG1_PARCT</name>
<accession>A0A6S7HMG1</accession>
<feature type="compositionally biased region" description="Basic and acidic residues" evidence="1">
    <location>
        <begin position="127"/>
        <end position="164"/>
    </location>
</feature>
<proteinExistence type="predicted"/>
<dbReference type="AlphaFoldDB" id="A0A6S7HMG1"/>
<keyword evidence="3" id="KW-1185">Reference proteome</keyword>
<dbReference type="EMBL" id="CACRXK020002962">
    <property type="protein sequence ID" value="CAB3996860.1"/>
    <property type="molecule type" value="Genomic_DNA"/>
</dbReference>
<feature type="region of interest" description="Disordered" evidence="1">
    <location>
        <begin position="95"/>
        <end position="164"/>
    </location>
</feature>
<gene>
    <name evidence="2" type="ORF">PACLA_8A057923</name>
</gene>